<evidence type="ECO:0000256" key="1">
    <source>
        <dbReference type="SAM" id="Phobius"/>
    </source>
</evidence>
<comment type="caution">
    <text evidence="2">The sequence shown here is derived from an EMBL/GenBank/DDBJ whole genome shotgun (WGS) entry which is preliminary data.</text>
</comment>
<dbReference type="EMBL" id="JARKHS020034327">
    <property type="protein sequence ID" value="KAK8758237.1"/>
    <property type="molecule type" value="Genomic_DNA"/>
</dbReference>
<feature type="transmembrane region" description="Helical" evidence="1">
    <location>
        <begin position="20"/>
        <end position="42"/>
    </location>
</feature>
<evidence type="ECO:0000313" key="3">
    <source>
        <dbReference type="Proteomes" id="UP001321473"/>
    </source>
</evidence>
<reference evidence="2 3" key="1">
    <citation type="journal article" date="2023" name="Arcadia Sci">
        <title>De novo assembly of a long-read Amblyomma americanum tick genome.</title>
        <authorList>
            <person name="Chou S."/>
            <person name="Poskanzer K.E."/>
            <person name="Rollins M."/>
            <person name="Thuy-Boun P.S."/>
        </authorList>
    </citation>
    <scope>NUCLEOTIDE SEQUENCE [LARGE SCALE GENOMIC DNA]</scope>
    <source>
        <strain evidence="2">F_SG_1</strain>
        <tissue evidence="2">Salivary glands</tissue>
    </source>
</reference>
<organism evidence="2 3">
    <name type="scientific">Amblyomma americanum</name>
    <name type="common">Lone star tick</name>
    <dbReference type="NCBI Taxonomy" id="6943"/>
    <lineage>
        <taxon>Eukaryota</taxon>
        <taxon>Metazoa</taxon>
        <taxon>Ecdysozoa</taxon>
        <taxon>Arthropoda</taxon>
        <taxon>Chelicerata</taxon>
        <taxon>Arachnida</taxon>
        <taxon>Acari</taxon>
        <taxon>Parasitiformes</taxon>
        <taxon>Ixodida</taxon>
        <taxon>Ixodoidea</taxon>
        <taxon>Ixodidae</taxon>
        <taxon>Amblyomminae</taxon>
        <taxon>Amblyomma</taxon>
    </lineage>
</organism>
<proteinExistence type="predicted"/>
<keyword evidence="3" id="KW-1185">Reference proteome</keyword>
<keyword evidence="1" id="KW-0472">Membrane</keyword>
<sequence length="808" mass="92577">MLDSTYMTRLGVYLRSFWSVLFDWMGTLTTFICATFTAYMLINYFRSYEWEEIVLCYVAKMAMRCVAVLMLYPVIGHFGYRISAKQAVALAGLGMKGTYTVSLATLYHIIFQDVHTENLTKASSHISQRRLHTHHLKASDGSAAELCLALEHGQLSLLVREMETIVWKMALPKRRIGIAAGLIRFRLLFQSFMYVTSDMILTQFINGTIAPHLLKMLGILDVSEVEWHTMKDAVAYLQEAVDVAAHVSYSRQYRQGVVQKQTMLALLAALQYPYDKRIYLDIDIINSLVDIPQWIIWVKDRLGEPRHEETELDDESASLSEKVVKPLNERLMDLFEHECYEVIITNTTLAFVLLLVGLLRAAAYSNERYFTVVMLVEFVYQTVFFVEVATMLSAYGQKVVNLDNYNKLDLILLASCTVVFLVHVLMRVVKAGTAYEQMLSILFIVVISARFTHAIKYVERCHQVRHFDSVVGCFRIERIFGVLVFRRTVHAGCCAHATQLLLVQCADLIHRYLDAVIYSAYEAGHAIVTGEEEVQRNVWKFVDSADIAMEIRGRATLNRLLVLQKLAELQSQFPGIMVSFRSRQASSTILNDLSKQITEMQRDGVLDSEDFKNLRQIEGEYEEREDGSLPNSASTLFFFNEGYFVDYVPAPACIGDLGLVTEEPSITRVIAETQVNTWPLEKIQRRLDSFLMPNLEIATKFILTSDIHDAILIQGVAVDSETQESLIGPRYVPRSTRRLSFPGIFHHRVRPVLIVMADKRYRLPPEIDWLQRTEGAENNYDEYLKQEFGQDQMYIQEDISTESVRRTH</sequence>
<feature type="transmembrane region" description="Helical" evidence="1">
    <location>
        <begin position="339"/>
        <end position="363"/>
    </location>
</feature>
<dbReference type="AlphaFoldDB" id="A0AAQ4D6Z7"/>
<gene>
    <name evidence="2" type="ORF">V5799_004131</name>
</gene>
<protein>
    <submittedName>
        <fullName evidence="2">Uncharacterized protein</fullName>
    </submittedName>
</protein>
<feature type="transmembrane region" description="Helical" evidence="1">
    <location>
        <begin position="438"/>
        <end position="458"/>
    </location>
</feature>
<keyword evidence="1" id="KW-0812">Transmembrane</keyword>
<dbReference type="Proteomes" id="UP001321473">
    <property type="component" value="Unassembled WGS sequence"/>
</dbReference>
<evidence type="ECO:0000313" key="2">
    <source>
        <dbReference type="EMBL" id="KAK8758237.1"/>
    </source>
</evidence>
<feature type="transmembrane region" description="Helical" evidence="1">
    <location>
        <begin position="369"/>
        <end position="396"/>
    </location>
</feature>
<keyword evidence="1" id="KW-1133">Transmembrane helix</keyword>
<feature type="transmembrane region" description="Helical" evidence="1">
    <location>
        <begin position="54"/>
        <end position="75"/>
    </location>
</feature>
<name>A0AAQ4D6Z7_AMBAM</name>
<accession>A0AAQ4D6Z7</accession>
<feature type="transmembrane region" description="Helical" evidence="1">
    <location>
        <begin position="408"/>
        <end position="426"/>
    </location>
</feature>